<dbReference type="Proteomes" id="UP001220022">
    <property type="component" value="Unassembled WGS sequence"/>
</dbReference>
<proteinExistence type="predicted"/>
<dbReference type="InterPro" id="IPR025463">
    <property type="entry name" value="DUF4314"/>
</dbReference>
<protein>
    <submittedName>
        <fullName evidence="2">DUF4314 domain-containing protein</fullName>
    </submittedName>
</protein>
<keyword evidence="3" id="KW-1185">Reference proteome</keyword>
<dbReference type="Pfam" id="PF14192">
    <property type="entry name" value="DUF4314"/>
    <property type="match status" value="1"/>
</dbReference>
<comment type="caution">
    <text evidence="2">The sequence shown here is derived from an EMBL/GenBank/DDBJ whole genome shotgun (WGS) entry which is preliminary data.</text>
</comment>
<organism evidence="2 3">
    <name type="scientific">Streptantibioticus ferralitis</name>
    <dbReference type="NCBI Taxonomy" id="236510"/>
    <lineage>
        <taxon>Bacteria</taxon>
        <taxon>Bacillati</taxon>
        <taxon>Actinomycetota</taxon>
        <taxon>Actinomycetes</taxon>
        <taxon>Kitasatosporales</taxon>
        <taxon>Streptomycetaceae</taxon>
        <taxon>Streptantibioticus</taxon>
    </lineage>
</organism>
<dbReference type="RefSeq" id="WP_275815955.1">
    <property type="nucleotide sequence ID" value="NZ_BAAANM010000022.1"/>
</dbReference>
<accession>A0ABT5Z1H3</accession>
<reference evidence="2 3" key="1">
    <citation type="submission" date="2023-03" db="EMBL/GenBank/DDBJ databases">
        <title>Draft genome sequence of type strain Streptomyces ferralitis JCM 14344.</title>
        <authorList>
            <person name="Klaysubun C."/>
            <person name="Duangmal K."/>
        </authorList>
    </citation>
    <scope>NUCLEOTIDE SEQUENCE [LARGE SCALE GENOMIC DNA]</scope>
    <source>
        <strain evidence="2 3">JCM 14344</strain>
    </source>
</reference>
<sequence>MYQPGDRIVLVHTTDPYTHLRPGEQGTVTAYQPDERLGTRLNINWDSGSTLAMLLDEGDQVHKL</sequence>
<dbReference type="EMBL" id="JARHTQ010000011">
    <property type="protein sequence ID" value="MDF2257691.1"/>
    <property type="molecule type" value="Genomic_DNA"/>
</dbReference>
<evidence type="ECO:0000259" key="1">
    <source>
        <dbReference type="Pfam" id="PF14192"/>
    </source>
</evidence>
<name>A0ABT5Z1H3_9ACTN</name>
<evidence type="ECO:0000313" key="2">
    <source>
        <dbReference type="EMBL" id="MDF2257691.1"/>
    </source>
</evidence>
<feature type="domain" description="DUF4314" evidence="1">
    <location>
        <begin position="2"/>
        <end position="57"/>
    </location>
</feature>
<gene>
    <name evidence="2" type="ORF">P2L57_18800</name>
</gene>
<evidence type="ECO:0000313" key="3">
    <source>
        <dbReference type="Proteomes" id="UP001220022"/>
    </source>
</evidence>